<dbReference type="PANTHER" id="PTHR45527">
    <property type="entry name" value="NONRIBOSOMAL PEPTIDE SYNTHETASE"/>
    <property type="match status" value="1"/>
</dbReference>
<dbReference type="CDD" id="cd17643">
    <property type="entry name" value="A_NRPS_Cytc1-like"/>
    <property type="match status" value="1"/>
</dbReference>
<dbReference type="EMBL" id="JBITGY010000019">
    <property type="protein sequence ID" value="MFI6505385.1"/>
    <property type="molecule type" value="Genomic_DNA"/>
</dbReference>
<dbReference type="Pfam" id="PF00975">
    <property type="entry name" value="Thioesterase"/>
    <property type="match status" value="1"/>
</dbReference>
<feature type="domain" description="Carrier" evidence="4">
    <location>
        <begin position="2040"/>
        <end position="2115"/>
    </location>
</feature>
<sequence length="2379" mass="257193">MDAPHSETNAAELRRRLLERRLAGRHRQTQTTVIPRLPRTGPLPLSFAQQRLWMVDQLHARQEEYLVPIAVSLTGPLREEALSAALTEVVARQEILRTRYVLVDRQPRQLVDPPSPVGIERAAAGEQDLQRVISKLSRMPMDLAREHPIRFHLVELGPERHVLLICVHHIAFDGWSTGLLLRELAELYSAEVENRPSVLPPVPTQYADHASWERDRIRGMLGQGQLDYWRAQLAGLDDLGLFTDRPHPAEWDSRGAAEPFVIPAEVAAALRAVGQDAGATAFVTLLAAVQAFLGRSCGQHDIAVGVPSAGRPRAEVAGTIGYFGNMLVMRADLADDPAFSTLVRQAKASAVAAFANQDIPFEQLVTELRSHRDLSRNPLFQASLTVEEGSADDEPALTGLTARLLDVDWTAAKFDLSFTVTVTADGAWTGDIVYPTALFDRDTVQRMARHFTAFVTALTAAPDRPVGQVAFHLGDAEPTAAEPARIPVTGTVHEAVEGVAARAGERVALHAGAVRYCYRDLNERANRLARHLLELGVRGGSLVGVRLGRSAELVISLLAVLKTGAAYLPLDPDQPDDRVNFMIDDAAAALVVTESRFAQALEAELVVLDEDATRAAIARRPGTDLGRAVDPGDVAYVMYTSGSTGRPKGVMVTHRNVVRLFAAIDRDLETGPDDVWTMFHSYAFDFSVWEMWGALAHGSRLVLVPFETSRSPEEFLRLLADEQVTLLSQTPSAFAGLTRALEDRGSLDGLTLRAVVFGGEALDPSMLRPWFRLGGPRTPRMINMYGITETTVHVTFRELGEAECRERGGVGRSPIGRPLADLSMHVLDSAGQPVPAGVPGEIYVGGAGVARGYLGRPELTAERFVPDPFGAEPGARLYRTGDLARRRPDGRLEYLGRADQQVKIRGHRIELGEVEAAMSSHPSVRAAVVDVRWSGPGDGRIFGYVVLSDERALDEVRRHVATRLPGYMMPAAVAAISQIPLTANGKLDRGRLPQPALGSAVAYLAPRSEAESVAAAVLSEVLEVPRVGVHDNFFARGGDSIRAVRAVGLLRAQGFAVTVADLFRRQSVAELAELAGGAVTADAPTAPFALLSPADRERVPAGVEDAYPLAQTQAGMLYELLRDDEVHRYHNVTAYPVRERGAFSLEALRQAARHVTAHHDILRTGFDITTFSEPMQLVHEHVTPQIRFTDLRPLPAGERETRLWEVISAERADLFDLDAAPLWRLHIVPSTAETWHLLLVEFHPVLDGWSHNSLMTEILHVYEACRDGAEPAPAPPGAVRFADFVALEQASIRSAEDRAFWAERVSGDWERLSLPDLWAGPTGMLTYEVRVPLQDLDPGLRELARIAGVPYKTVLLTAYLRVLGIVSGQERFFAGIVSNGRPERLGGDEVRGMFLNTVPFAAPAVPSSWVGYVREVFAEEIAVHAHRRYPLPVMQGEWGGDTPLIETAFNYINFHVLDLDLIDAEALHDVSPTQFALAVSTEGACLAVTARPEQVAPEYGELVGRLLTQVLAAMATAPHGDPRLPLLGPADRRRALALAAGPAEPVGESFVELVDRWAAERPDEPAVSDPTGELTYAQLRHRSGQVATALRAHGAGPDGVVGISLPRGCAFVVTMLGVLRAGAAFLALDPAQPAVRRQALLRDAGALLVVGEDEDGLGLPVLSPASFAELPPLAEPVRCPPESLAYLISTSGSTGEPKSVMLTHRGLLNLTGTPLDILGVEPGDRVAQLAPVVFDMALFEMFLALTRGATLCIPDPGVLAVGDVLSGLLAEMAVTHLVIVPSALDVLDPGSAPALKVVAVAGEACPEQLAERWSGRVRFLNLYGPSEYTIMATGLEILPGHEQGLTIGRTIANTSAYVLDTGLDPVPVGVPGELCLGGSGVGRGYAGRPELTADRFRPDEFSGVPGARLYRTGDRVIRRPDGELVFLGRIDQQVKLNGHRIEPGEIEAALQTHPAVRQAVAVVRGDDGRRHLTAFVIAAPGAAPTPGDLKRFLRDRLPAYLVPAQVVTLAELPRNATGKIDRERLAVLPLDDDHLATPVPPRDDLESRIAAVWQRVLRADRVGVHDDFYDLGGNSLLAVRLAARLSQALDGTVSVADVLQRRTIAELAAALASSQSADGGGPLHWLRATGTQAPLLCIHPGGGGIHWYERLAEIMPAGRPIGAFRFPGAAFPGAGSTVELARHYLDQLLPGLTGAGLTLLGWCGGSAVAWEMARVLTESGVPVRLALLDPGSPLTDADEQLRDFRRCEELFTRLAAGEEEVRAEAFALLAELLDEELPQDDLTDESWLNQVRGWHALLRATFSYDFPAARWPVDMIFGAEIAAGTHSVLQGLEVTDYVRSWRELVAAVPSTWTTISGSHLGVMEEPHVSQLAGVLTRAE</sequence>
<dbReference type="PROSITE" id="PS50075">
    <property type="entry name" value="CARRIER"/>
    <property type="match status" value="2"/>
</dbReference>
<dbReference type="SUPFAM" id="SSF53474">
    <property type="entry name" value="alpha/beta-Hydrolases"/>
    <property type="match status" value="1"/>
</dbReference>
<dbReference type="PROSITE" id="PS00012">
    <property type="entry name" value="PHOSPHOPANTETHEINE"/>
    <property type="match status" value="1"/>
</dbReference>
<dbReference type="Pfam" id="PF13193">
    <property type="entry name" value="AMP-binding_C"/>
    <property type="match status" value="2"/>
</dbReference>
<dbReference type="InterPro" id="IPR045851">
    <property type="entry name" value="AMP-bd_C_sf"/>
</dbReference>
<dbReference type="CDD" id="cd05930">
    <property type="entry name" value="A_NRPS"/>
    <property type="match status" value="1"/>
</dbReference>
<dbReference type="SUPFAM" id="SSF47336">
    <property type="entry name" value="ACP-like"/>
    <property type="match status" value="2"/>
</dbReference>
<proteinExistence type="predicted"/>
<name>A0ABW7ZC50_9ACTN</name>
<dbReference type="InterPro" id="IPR042099">
    <property type="entry name" value="ANL_N_sf"/>
</dbReference>
<keyword evidence="6" id="KW-1185">Reference proteome</keyword>
<dbReference type="SUPFAM" id="SSF56801">
    <property type="entry name" value="Acetyl-CoA synthetase-like"/>
    <property type="match status" value="2"/>
</dbReference>
<dbReference type="InterPro" id="IPR006162">
    <property type="entry name" value="Ppantetheine_attach_site"/>
</dbReference>
<dbReference type="Gene3D" id="3.40.50.1820">
    <property type="entry name" value="alpha/beta hydrolase"/>
    <property type="match status" value="1"/>
</dbReference>
<dbReference type="NCBIfam" id="TIGR01733">
    <property type="entry name" value="AA-adenyl-dom"/>
    <property type="match status" value="2"/>
</dbReference>
<dbReference type="RefSeq" id="WP_397091524.1">
    <property type="nucleotide sequence ID" value="NZ_JBITGY010000019.1"/>
</dbReference>
<dbReference type="Proteomes" id="UP001612741">
    <property type="component" value="Unassembled WGS sequence"/>
</dbReference>
<comment type="caution">
    <text evidence="5">The sequence shown here is derived from an EMBL/GenBank/DDBJ whole genome shotgun (WGS) entry which is preliminary data.</text>
</comment>
<keyword evidence="3" id="KW-0597">Phosphoprotein</keyword>
<evidence type="ECO:0000256" key="3">
    <source>
        <dbReference type="ARBA" id="ARBA00022553"/>
    </source>
</evidence>
<dbReference type="InterPro" id="IPR020806">
    <property type="entry name" value="PKS_PP-bd"/>
</dbReference>
<accession>A0ABW7ZC50</accession>
<evidence type="ECO:0000313" key="6">
    <source>
        <dbReference type="Proteomes" id="UP001612741"/>
    </source>
</evidence>
<dbReference type="Pfam" id="PF00668">
    <property type="entry name" value="Condensation"/>
    <property type="match status" value="2"/>
</dbReference>
<dbReference type="PANTHER" id="PTHR45527:SF14">
    <property type="entry name" value="PLIPASTATIN SYNTHASE SUBUNIT B"/>
    <property type="match status" value="1"/>
</dbReference>
<dbReference type="SUPFAM" id="SSF52777">
    <property type="entry name" value="CoA-dependent acyltransferases"/>
    <property type="match status" value="4"/>
</dbReference>
<dbReference type="Gene3D" id="1.10.1200.10">
    <property type="entry name" value="ACP-like"/>
    <property type="match status" value="2"/>
</dbReference>
<dbReference type="InterPro" id="IPR025110">
    <property type="entry name" value="AMP-bd_C"/>
</dbReference>
<organism evidence="5 6">
    <name type="scientific">Nonomuraea typhae</name>
    <dbReference type="NCBI Taxonomy" id="2603600"/>
    <lineage>
        <taxon>Bacteria</taxon>
        <taxon>Bacillati</taxon>
        <taxon>Actinomycetota</taxon>
        <taxon>Actinomycetes</taxon>
        <taxon>Streptosporangiales</taxon>
        <taxon>Streptosporangiaceae</taxon>
        <taxon>Nonomuraea</taxon>
    </lineage>
</organism>
<dbReference type="Pfam" id="PF00501">
    <property type="entry name" value="AMP-binding"/>
    <property type="match status" value="2"/>
</dbReference>
<dbReference type="InterPro" id="IPR036736">
    <property type="entry name" value="ACP-like_sf"/>
</dbReference>
<dbReference type="Gene3D" id="3.40.50.12780">
    <property type="entry name" value="N-terminal domain of ligase-like"/>
    <property type="match status" value="2"/>
</dbReference>
<dbReference type="CDD" id="cd19531">
    <property type="entry name" value="LCL_NRPS-like"/>
    <property type="match status" value="1"/>
</dbReference>
<dbReference type="Gene3D" id="3.30.559.30">
    <property type="entry name" value="Nonribosomal peptide synthetase, condensation domain"/>
    <property type="match status" value="2"/>
</dbReference>
<dbReference type="Gene3D" id="3.30.559.10">
    <property type="entry name" value="Chloramphenicol acetyltransferase-like domain"/>
    <property type="match status" value="2"/>
</dbReference>
<dbReference type="InterPro" id="IPR001031">
    <property type="entry name" value="Thioesterase"/>
</dbReference>
<keyword evidence="2" id="KW-0596">Phosphopantetheine</keyword>
<dbReference type="SMART" id="SM00823">
    <property type="entry name" value="PKS_PP"/>
    <property type="match status" value="2"/>
</dbReference>
<evidence type="ECO:0000256" key="2">
    <source>
        <dbReference type="ARBA" id="ARBA00022450"/>
    </source>
</evidence>
<dbReference type="InterPro" id="IPR020845">
    <property type="entry name" value="AMP-binding_CS"/>
</dbReference>
<feature type="domain" description="Carrier" evidence="4">
    <location>
        <begin position="1005"/>
        <end position="1079"/>
    </location>
</feature>
<dbReference type="InterPro" id="IPR029058">
    <property type="entry name" value="AB_hydrolase_fold"/>
</dbReference>
<gene>
    <name evidence="5" type="ORF">ACIBG2_48950</name>
</gene>
<evidence type="ECO:0000256" key="1">
    <source>
        <dbReference type="ARBA" id="ARBA00001957"/>
    </source>
</evidence>
<dbReference type="PROSITE" id="PS00455">
    <property type="entry name" value="AMP_BINDING"/>
    <property type="match status" value="1"/>
</dbReference>
<dbReference type="Pfam" id="PF00550">
    <property type="entry name" value="PP-binding"/>
    <property type="match status" value="2"/>
</dbReference>
<protein>
    <submittedName>
        <fullName evidence="5">Amino acid adenylation domain-containing protein</fullName>
    </submittedName>
</protein>
<evidence type="ECO:0000259" key="4">
    <source>
        <dbReference type="PROSITE" id="PS50075"/>
    </source>
</evidence>
<dbReference type="InterPro" id="IPR010071">
    <property type="entry name" value="AA_adenyl_dom"/>
</dbReference>
<dbReference type="Gene3D" id="3.30.300.30">
    <property type="match status" value="2"/>
</dbReference>
<evidence type="ECO:0000313" key="5">
    <source>
        <dbReference type="EMBL" id="MFI6505385.1"/>
    </source>
</evidence>
<dbReference type="InterPro" id="IPR009081">
    <property type="entry name" value="PP-bd_ACP"/>
</dbReference>
<dbReference type="InterPro" id="IPR000873">
    <property type="entry name" value="AMP-dep_synth/lig_dom"/>
</dbReference>
<comment type="cofactor">
    <cofactor evidence="1">
        <name>pantetheine 4'-phosphate</name>
        <dbReference type="ChEBI" id="CHEBI:47942"/>
    </cofactor>
</comment>
<dbReference type="InterPro" id="IPR001242">
    <property type="entry name" value="Condensation_dom"/>
</dbReference>
<dbReference type="InterPro" id="IPR023213">
    <property type="entry name" value="CAT-like_dom_sf"/>
</dbReference>
<reference evidence="5 6" key="1">
    <citation type="submission" date="2024-10" db="EMBL/GenBank/DDBJ databases">
        <title>The Natural Products Discovery Center: Release of the First 8490 Sequenced Strains for Exploring Actinobacteria Biosynthetic Diversity.</title>
        <authorList>
            <person name="Kalkreuter E."/>
            <person name="Kautsar S.A."/>
            <person name="Yang D."/>
            <person name="Bader C.D."/>
            <person name="Teijaro C.N."/>
            <person name="Fluegel L."/>
            <person name="Davis C.M."/>
            <person name="Simpson J.R."/>
            <person name="Lauterbach L."/>
            <person name="Steele A.D."/>
            <person name="Gui C."/>
            <person name="Meng S."/>
            <person name="Li G."/>
            <person name="Viehrig K."/>
            <person name="Ye F."/>
            <person name="Su P."/>
            <person name="Kiefer A.F."/>
            <person name="Nichols A."/>
            <person name="Cepeda A.J."/>
            <person name="Yan W."/>
            <person name="Fan B."/>
            <person name="Jiang Y."/>
            <person name="Adhikari A."/>
            <person name="Zheng C.-J."/>
            <person name="Schuster L."/>
            <person name="Cowan T.M."/>
            <person name="Smanski M.J."/>
            <person name="Chevrette M.G."/>
            <person name="De Carvalho L.P.S."/>
            <person name="Shen B."/>
        </authorList>
    </citation>
    <scope>NUCLEOTIDE SEQUENCE [LARGE SCALE GENOMIC DNA]</scope>
    <source>
        <strain evidence="5 6">NPDC050545</strain>
    </source>
</reference>